<reference evidence="2" key="1">
    <citation type="submission" date="2006-08" db="EMBL/GenBank/DDBJ databases">
        <title>Complete sequence of Chromosome 3 of Burkholderia cepacia AMMD.</title>
        <authorList>
            <consortium name="US DOE Joint Genome Institute"/>
            <person name="Copeland A."/>
            <person name="Lucas S."/>
            <person name="Lapidus A."/>
            <person name="Barry K."/>
            <person name="Detter J.C."/>
            <person name="Glavina del Rio T."/>
            <person name="Hammon N."/>
            <person name="Israni S."/>
            <person name="Pitluck S."/>
            <person name="Bruce D."/>
            <person name="Chain P."/>
            <person name="Malfatti S."/>
            <person name="Shin M."/>
            <person name="Vergez L."/>
            <person name="Schmutz J."/>
            <person name="Larimer F."/>
            <person name="Land M."/>
            <person name="Hauser L."/>
            <person name="Kyrpides N."/>
            <person name="Kim E."/>
            <person name="Parke J."/>
            <person name="Coenye T."/>
            <person name="Konstantinidis K."/>
            <person name="Ramette A."/>
            <person name="Tiedje J."/>
            <person name="Richardson P."/>
        </authorList>
    </citation>
    <scope>NUCLEOTIDE SEQUENCE</scope>
    <source>
        <strain evidence="2">AMMD</strain>
    </source>
</reference>
<dbReference type="Pfam" id="PF13621">
    <property type="entry name" value="Cupin_8"/>
    <property type="match status" value="1"/>
</dbReference>
<organism evidence="2 3">
    <name type="scientific">Burkholderia ambifaria (strain ATCC BAA-244 / DSM 16087 / CCUG 44356 / LMG 19182 / AMMD)</name>
    <name type="common">Burkholderia cepacia (strain AMMD)</name>
    <dbReference type="NCBI Taxonomy" id="339670"/>
    <lineage>
        <taxon>Bacteria</taxon>
        <taxon>Pseudomonadati</taxon>
        <taxon>Pseudomonadota</taxon>
        <taxon>Betaproteobacteria</taxon>
        <taxon>Burkholderiales</taxon>
        <taxon>Burkholderiaceae</taxon>
        <taxon>Burkholderia</taxon>
        <taxon>Burkholderia cepacia complex</taxon>
    </lineage>
</organism>
<dbReference type="InterPro" id="IPR041667">
    <property type="entry name" value="Cupin_8"/>
</dbReference>
<keyword evidence="3" id="KW-1185">Reference proteome</keyword>
<name>Q0B2Z7_BURCM</name>
<dbReference type="InterPro" id="IPR014710">
    <property type="entry name" value="RmlC-like_jellyroll"/>
</dbReference>
<dbReference type="SUPFAM" id="SSF51197">
    <property type="entry name" value="Clavaminate synthase-like"/>
    <property type="match status" value="1"/>
</dbReference>
<dbReference type="KEGG" id="bam:Bamb_5931"/>
<evidence type="ECO:0000313" key="2">
    <source>
        <dbReference type="EMBL" id="ABI91476.1"/>
    </source>
</evidence>
<dbReference type="AlphaFoldDB" id="Q0B2Z7"/>
<evidence type="ECO:0000313" key="3">
    <source>
        <dbReference type="Proteomes" id="UP000000662"/>
    </source>
</evidence>
<feature type="domain" description="JmjC" evidence="1">
    <location>
        <begin position="1"/>
        <end position="140"/>
    </location>
</feature>
<evidence type="ECO:0000259" key="1">
    <source>
        <dbReference type="PROSITE" id="PS51184"/>
    </source>
</evidence>
<proteinExistence type="predicted"/>
<dbReference type="Gene3D" id="2.60.120.10">
    <property type="entry name" value="Jelly Rolls"/>
    <property type="match status" value="1"/>
</dbReference>
<dbReference type="InterPro" id="IPR003347">
    <property type="entry name" value="JmjC_dom"/>
</dbReference>
<dbReference type="PANTHER" id="PTHR12461:SF105">
    <property type="entry name" value="HYPOXIA-INDUCIBLE FACTOR 1-ALPHA INHIBITOR"/>
    <property type="match status" value="1"/>
</dbReference>
<accession>Q0B2Z7</accession>
<dbReference type="EMBL" id="CP000442">
    <property type="protein sequence ID" value="ABI91476.1"/>
    <property type="molecule type" value="Genomic_DNA"/>
</dbReference>
<sequence>MTRISSQLFISNGGAGSPSHFGKIANTFYQLEGVKVWSLVDPAFLYLVYPLLLPGDAVTALHWQDESDHERCPLFRFCPRYEAVLQPGDVLWNPYYWFHSVKNQTKRTVAVADRWFGVPGKDFLSPAPLYDFASTLCPQSVDLDSYVQWMQIQQSVTKRKIPWYERVSHGRRYRAFDSAYNAAAFGLQPPDLSRGVFSHD</sequence>
<dbReference type="PANTHER" id="PTHR12461">
    <property type="entry name" value="HYPOXIA-INDUCIBLE FACTOR 1 ALPHA INHIBITOR-RELATED"/>
    <property type="match status" value="1"/>
</dbReference>
<protein>
    <recommendedName>
        <fullName evidence="1">JmjC domain-containing protein</fullName>
    </recommendedName>
</protein>
<dbReference type="Proteomes" id="UP000000662">
    <property type="component" value="Chromosome 3"/>
</dbReference>
<dbReference type="PROSITE" id="PS51184">
    <property type="entry name" value="JMJC"/>
    <property type="match status" value="1"/>
</dbReference>
<gene>
    <name evidence="2" type="ordered locus">Bamb_5931</name>
</gene>